<dbReference type="GO" id="GO:0005506">
    <property type="term" value="F:iron ion binding"/>
    <property type="evidence" value="ECO:0007669"/>
    <property type="project" value="InterPro"/>
</dbReference>
<dbReference type="Pfam" id="PF00067">
    <property type="entry name" value="p450"/>
    <property type="match status" value="1"/>
</dbReference>
<evidence type="ECO:0000313" key="3">
    <source>
        <dbReference type="EMBL" id="GGC15901.1"/>
    </source>
</evidence>
<dbReference type="PANTHER" id="PTHR46696">
    <property type="entry name" value="P450, PUTATIVE (EUROFUNG)-RELATED"/>
    <property type="match status" value="1"/>
</dbReference>
<organism evidence="3 4">
    <name type="scientific">Novosphingobium endophyticum</name>
    <dbReference type="NCBI Taxonomy" id="1955250"/>
    <lineage>
        <taxon>Bacteria</taxon>
        <taxon>Pseudomonadati</taxon>
        <taxon>Pseudomonadota</taxon>
        <taxon>Alphaproteobacteria</taxon>
        <taxon>Sphingomonadales</taxon>
        <taxon>Sphingomonadaceae</taxon>
        <taxon>Novosphingobium</taxon>
    </lineage>
</organism>
<dbReference type="Gene3D" id="1.10.630.10">
    <property type="entry name" value="Cytochrome P450"/>
    <property type="match status" value="1"/>
</dbReference>
<comment type="similarity">
    <text evidence="1 2">Belongs to the cytochrome P450 family.</text>
</comment>
<gene>
    <name evidence="3" type="primary">cyp127A1</name>
    <name evidence="3" type="ORF">GCM10011494_38490</name>
</gene>
<dbReference type="EMBL" id="BMHK01000056">
    <property type="protein sequence ID" value="GGC15901.1"/>
    <property type="molecule type" value="Genomic_DNA"/>
</dbReference>
<protein>
    <submittedName>
        <fullName evidence="3">Cytochrome P450 127A1</fullName>
    </submittedName>
</protein>
<dbReference type="Proteomes" id="UP000608154">
    <property type="component" value="Unassembled WGS sequence"/>
</dbReference>
<dbReference type="GO" id="GO:0016705">
    <property type="term" value="F:oxidoreductase activity, acting on paired donors, with incorporation or reduction of molecular oxygen"/>
    <property type="evidence" value="ECO:0007669"/>
    <property type="project" value="InterPro"/>
</dbReference>
<dbReference type="InterPro" id="IPR001128">
    <property type="entry name" value="Cyt_P450"/>
</dbReference>
<dbReference type="InterPro" id="IPR002397">
    <property type="entry name" value="Cyt_P450_B"/>
</dbReference>
<reference evidence="3" key="1">
    <citation type="journal article" date="2014" name="Int. J. Syst. Evol. Microbiol.">
        <title>Complete genome sequence of Corynebacterium casei LMG S-19264T (=DSM 44701T), isolated from a smear-ripened cheese.</title>
        <authorList>
            <consortium name="US DOE Joint Genome Institute (JGI-PGF)"/>
            <person name="Walter F."/>
            <person name="Albersmeier A."/>
            <person name="Kalinowski J."/>
            <person name="Ruckert C."/>
        </authorList>
    </citation>
    <scope>NUCLEOTIDE SEQUENCE</scope>
    <source>
        <strain evidence="3">CGMCC 1.15095</strain>
    </source>
</reference>
<keyword evidence="4" id="KW-1185">Reference proteome</keyword>
<comment type="caution">
    <text evidence="3">The sequence shown here is derived from an EMBL/GenBank/DDBJ whole genome shotgun (WGS) entry which is preliminary data.</text>
</comment>
<accession>A0A916X7P8</accession>
<dbReference type="PANTHER" id="PTHR46696:SF6">
    <property type="entry name" value="P450, PUTATIVE (EUROFUNG)-RELATED"/>
    <property type="match status" value="1"/>
</dbReference>
<evidence type="ECO:0000256" key="2">
    <source>
        <dbReference type="RuleBase" id="RU000461"/>
    </source>
</evidence>
<keyword evidence="2" id="KW-0349">Heme</keyword>
<name>A0A916X7P8_9SPHN</name>
<keyword evidence="2" id="KW-0503">Monooxygenase</keyword>
<keyword evidence="2" id="KW-0560">Oxidoreductase</keyword>
<dbReference type="PRINTS" id="PR00359">
    <property type="entry name" value="BP450"/>
</dbReference>
<keyword evidence="2" id="KW-0479">Metal-binding</keyword>
<sequence>MMTAIDEADPRTPSHVPRELVVDGFDIFNLEVPDADPPLVWREIKLANPPIFWTNENGGHWVATDAADIKVIQVDHEHFSMAQHNIPKNRRGMPAPPIDLDPPKHFGYRALISPAFSPKALAALEGTIQQVLDGLIDRVAPRGECEFVEDVAHVLPINVFLGMMGLPKEDAAYLLPLSTLNTQAKELEVSQRTRAEMADYLKDKIEARKAHPTDDVLSQVVHGKVNGEPLPDDELLGMCTLLLAGGLDTVASMMGFIFRFLATHPAHLAELVADPDLIPQATEEFFRRCGIANTGRILVEDYEFHGVQLKAGDLIQIPNCLYGIDETVVDNPLEVDFHRKKPIPYASFGNGPHSCPGKALARLEVRLLLRSWLSRIPEFTVKPGTVPQARIGMTNSMRELWLSWR</sequence>
<dbReference type="GO" id="GO:0004497">
    <property type="term" value="F:monooxygenase activity"/>
    <property type="evidence" value="ECO:0007669"/>
    <property type="project" value="UniProtKB-KW"/>
</dbReference>
<dbReference type="InterPro" id="IPR036396">
    <property type="entry name" value="Cyt_P450_sf"/>
</dbReference>
<dbReference type="GO" id="GO:0020037">
    <property type="term" value="F:heme binding"/>
    <property type="evidence" value="ECO:0007669"/>
    <property type="project" value="InterPro"/>
</dbReference>
<proteinExistence type="inferred from homology"/>
<dbReference type="SUPFAM" id="SSF48264">
    <property type="entry name" value="Cytochrome P450"/>
    <property type="match status" value="1"/>
</dbReference>
<reference evidence="3" key="2">
    <citation type="submission" date="2020-09" db="EMBL/GenBank/DDBJ databases">
        <authorList>
            <person name="Sun Q."/>
            <person name="Zhou Y."/>
        </authorList>
    </citation>
    <scope>NUCLEOTIDE SEQUENCE</scope>
    <source>
        <strain evidence="3">CGMCC 1.15095</strain>
    </source>
</reference>
<keyword evidence="2" id="KW-0408">Iron</keyword>
<dbReference type="AlphaFoldDB" id="A0A916X7P8"/>
<dbReference type="CDD" id="cd11035">
    <property type="entry name" value="P450cam-like"/>
    <property type="match status" value="1"/>
</dbReference>
<dbReference type="PROSITE" id="PS00086">
    <property type="entry name" value="CYTOCHROME_P450"/>
    <property type="match status" value="1"/>
</dbReference>
<evidence type="ECO:0000256" key="1">
    <source>
        <dbReference type="ARBA" id="ARBA00010617"/>
    </source>
</evidence>
<evidence type="ECO:0000313" key="4">
    <source>
        <dbReference type="Proteomes" id="UP000608154"/>
    </source>
</evidence>
<dbReference type="InterPro" id="IPR017972">
    <property type="entry name" value="Cyt_P450_CS"/>
</dbReference>